<dbReference type="RefSeq" id="WP_167678306.1">
    <property type="nucleotide sequence ID" value="NZ_CP050313.1"/>
</dbReference>
<sequence length="338" mass="37183">MYIPEAKQLHDKSIIIDGTCPLLQDTHYIDWYIEGGVTIVTPTVGGPVPTQLTFNYIALLLDLIRSRDDLVLIESAQDVYDAKTQGKTGVVFHFQGTDPIGDNLNNVNLFHKLGVKIMQLTYNVDNLVGSGAQVDEDKGLTDFGRQFIERCNHVGVIVDCSHTGVKTTLEAIKASKQPVICSHSNPKQVFKTQSDRNINDEQIKAIANSGGVVGVAGFPGFISSSSNPSMDQFLQHVDHLVNIGGIDHVSLGIDYYTGQHPVANQEEAIKIFDECVAAGVWTGPDYPRPPHIYPEGIETPKTMPRLTEALLGRGYSEQDTQKILGLNLLRVYKDVWGR</sequence>
<gene>
    <name evidence="1" type="ORF">HBH39_11270</name>
</gene>
<dbReference type="PANTHER" id="PTHR10443">
    <property type="entry name" value="MICROSOMAL DIPEPTIDASE"/>
    <property type="match status" value="1"/>
</dbReference>
<dbReference type="Gene3D" id="3.20.20.140">
    <property type="entry name" value="Metal-dependent hydrolases"/>
    <property type="match status" value="1"/>
</dbReference>
<keyword evidence="2" id="KW-1185">Reference proteome</keyword>
<name>A0A6G9QKR7_9GAMM</name>
<dbReference type="GO" id="GO:0006508">
    <property type="term" value="P:proteolysis"/>
    <property type="evidence" value="ECO:0007669"/>
    <property type="project" value="InterPro"/>
</dbReference>
<reference evidence="1 2" key="1">
    <citation type="submission" date="2020-03" db="EMBL/GenBank/DDBJ databases">
        <title>Complete genome sequence of Shewanella sp.</title>
        <authorList>
            <person name="Kim Y.-S."/>
            <person name="Kim S.-J."/>
            <person name="Jung H.-K."/>
            <person name="Kim K.-H."/>
        </authorList>
    </citation>
    <scope>NUCLEOTIDE SEQUENCE [LARGE SCALE GENOMIC DNA]</scope>
    <source>
        <strain evidence="1 2">PN3F2</strain>
    </source>
</reference>
<dbReference type="PROSITE" id="PS51365">
    <property type="entry name" value="RENAL_DIPEPTIDASE_2"/>
    <property type="match status" value="1"/>
</dbReference>
<accession>A0A6G9QKR7</accession>
<evidence type="ECO:0000313" key="1">
    <source>
        <dbReference type="EMBL" id="QIR14988.1"/>
    </source>
</evidence>
<proteinExistence type="predicted"/>
<dbReference type="InterPro" id="IPR032466">
    <property type="entry name" value="Metal_Hydrolase"/>
</dbReference>
<dbReference type="InterPro" id="IPR008257">
    <property type="entry name" value="Pept_M19"/>
</dbReference>
<dbReference type="SUPFAM" id="SSF51556">
    <property type="entry name" value="Metallo-dependent hydrolases"/>
    <property type="match status" value="1"/>
</dbReference>
<dbReference type="EMBL" id="CP050313">
    <property type="protein sequence ID" value="QIR14988.1"/>
    <property type="molecule type" value="Genomic_DNA"/>
</dbReference>
<dbReference type="GO" id="GO:0070573">
    <property type="term" value="F:metallodipeptidase activity"/>
    <property type="evidence" value="ECO:0007669"/>
    <property type="project" value="InterPro"/>
</dbReference>
<dbReference type="PANTHER" id="PTHR10443:SF12">
    <property type="entry name" value="DIPEPTIDASE"/>
    <property type="match status" value="1"/>
</dbReference>
<organism evidence="1 2">
    <name type="scientific">Shewanella aestuarii</name>
    <dbReference type="NCBI Taxonomy" id="1028752"/>
    <lineage>
        <taxon>Bacteria</taxon>
        <taxon>Pseudomonadati</taxon>
        <taxon>Pseudomonadota</taxon>
        <taxon>Gammaproteobacteria</taxon>
        <taxon>Alteromonadales</taxon>
        <taxon>Shewanellaceae</taxon>
        <taxon>Shewanella</taxon>
    </lineage>
</organism>
<dbReference type="KEGG" id="saes:HBH39_11270"/>
<dbReference type="AlphaFoldDB" id="A0A6G9QKR7"/>
<protein>
    <submittedName>
        <fullName evidence="1">Membrane dipeptidase</fullName>
    </submittedName>
</protein>
<dbReference type="Pfam" id="PF01244">
    <property type="entry name" value="Peptidase_M19"/>
    <property type="match status" value="1"/>
</dbReference>
<dbReference type="Proteomes" id="UP000502608">
    <property type="component" value="Chromosome"/>
</dbReference>
<evidence type="ECO:0000313" key="2">
    <source>
        <dbReference type="Proteomes" id="UP000502608"/>
    </source>
</evidence>